<evidence type="ECO:0000256" key="6">
    <source>
        <dbReference type="SAM" id="Phobius"/>
    </source>
</evidence>
<proteinExistence type="predicted"/>
<dbReference type="InterPro" id="IPR050382">
    <property type="entry name" value="MFS_Na/Anion_cotransporter"/>
</dbReference>
<comment type="subcellular location">
    <subcellularLocation>
        <location evidence="1">Cell membrane</location>
        <topology evidence="1">Multi-pass membrane protein</topology>
    </subcellularLocation>
</comment>
<dbReference type="InterPro" id="IPR020846">
    <property type="entry name" value="MFS_dom"/>
</dbReference>
<keyword evidence="4 6" id="KW-1133">Transmembrane helix</keyword>
<feature type="transmembrane region" description="Helical" evidence="6">
    <location>
        <begin position="383"/>
        <end position="402"/>
    </location>
</feature>
<keyword evidence="3 6" id="KW-0812">Transmembrane</keyword>
<feature type="transmembrane region" description="Helical" evidence="6">
    <location>
        <begin position="44"/>
        <end position="65"/>
    </location>
</feature>
<dbReference type="PANTHER" id="PTHR11662">
    <property type="entry name" value="SOLUTE CARRIER FAMILY 17"/>
    <property type="match status" value="1"/>
</dbReference>
<protein>
    <submittedName>
        <fullName evidence="8">MFS transporter</fullName>
    </submittedName>
</protein>
<keyword evidence="9" id="KW-1185">Reference proteome</keyword>
<dbReference type="RefSeq" id="WP_248477186.1">
    <property type="nucleotide sequence ID" value="NZ_JALPRF010000002.1"/>
</dbReference>
<dbReference type="SUPFAM" id="SSF103473">
    <property type="entry name" value="MFS general substrate transporter"/>
    <property type="match status" value="1"/>
</dbReference>
<evidence type="ECO:0000256" key="5">
    <source>
        <dbReference type="ARBA" id="ARBA00023136"/>
    </source>
</evidence>
<sequence length="419" mass="46249">MKFRHRVLSGLFLLSTITYLDRVCMNVVSKYVKADLNLDNQQFGYILGAFSLAYALFEMPTGSLGDRIGPRRVLTRVVVWWSAFTALTGTAFNFLYLLVIRFLFGAGEAGAYPNASIVIARWFPTVEIGRAQSVIWAAGRLGGALTPLIVIPLVHWAGWRWAFVMLGVVGVLWAIGWFISFRDEPAAQPGISDEEVREIEKGRKIKYSDHQIPWKAILRNPDLWALMLMCHLFFYGSYFFTNWSSVYFQEGRGLTESDTKTFISLSYFLGAVGCLLGGALSDLLSKHYGLKFGRRAVGIGGLGLSSLFFLLAGLATNNQTAAYLLALCVLLKDLALPVAFAVCVDIGQRNAGIVAGAMNFAGQLGGFFITILFGIIVEQTKNFNYPLFMISGCLLVSALLWLRIDPTKPVTLVKSEPNA</sequence>
<keyword evidence="5 6" id="KW-0472">Membrane</keyword>
<reference evidence="8 9" key="1">
    <citation type="submission" date="2022-04" db="EMBL/GenBank/DDBJ databases">
        <title>Spirosoma sp. strain RP8 genome sequencing and assembly.</title>
        <authorList>
            <person name="Jung Y."/>
        </authorList>
    </citation>
    <scope>NUCLEOTIDE SEQUENCE [LARGE SCALE GENOMIC DNA]</scope>
    <source>
        <strain evidence="8 9">RP8</strain>
    </source>
</reference>
<feature type="transmembrane region" description="Helical" evidence="6">
    <location>
        <begin position="321"/>
        <end position="344"/>
    </location>
</feature>
<dbReference type="CDD" id="cd17319">
    <property type="entry name" value="MFS_ExuT_GudP_like"/>
    <property type="match status" value="1"/>
</dbReference>
<dbReference type="InterPro" id="IPR011701">
    <property type="entry name" value="MFS"/>
</dbReference>
<dbReference type="InterPro" id="IPR036259">
    <property type="entry name" value="MFS_trans_sf"/>
</dbReference>
<comment type="caution">
    <text evidence="8">The sequence shown here is derived from an EMBL/GenBank/DDBJ whole genome shotgun (WGS) entry which is preliminary data.</text>
</comment>
<feature type="transmembrane region" description="Helical" evidence="6">
    <location>
        <begin position="77"/>
        <end position="96"/>
    </location>
</feature>
<organism evidence="8 9">
    <name type="scientific">Spirosoma liriopis</name>
    <dbReference type="NCBI Taxonomy" id="2937440"/>
    <lineage>
        <taxon>Bacteria</taxon>
        <taxon>Pseudomonadati</taxon>
        <taxon>Bacteroidota</taxon>
        <taxon>Cytophagia</taxon>
        <taxon>Cytophagales</taxon>
        <taxon>Cytophagaceae</taxon>
        <taxon>Spirosoma</taxon>
    </lineage>
</organism>
<name>A0ABT0HKA6_9BACT</name>
<accession>A0ABT0HKA6</accession>
<dbReference type="PANTHER" id="PTHR11662:SF399">
    <property type="entry name" value="FI19708P1-RELATED"/>
    <property type="match status" value="1"/>
</dbReference>
<dbReference type="Gene3D" id="1.20.1250.20">
    <property type="entry name" value="MFS general substrate transporter like domains"/>
    <property type="match status" value="2"/>
</dbReference>
<dbReference type="PROSITE" id="PS50850">
    <property type="entry name" value="MFS"/>
    <property type="match status" value="1"/>
</dbReference>
<evidence type="ECO:0000256" key="3">
    <source>
        <dbReference type="ARBA" id="ARBA00022692"/>
    </source>
</evidence>
<feature type="transmembrane region" description="Helical" evidence="6">
    <location>
        <begin position="135"/>
        <end position="155"/>
    </location>
</feature>
<evidence type="ECO:0000313" key="9">
    <source>
        <dbReference type="Proteomes" id="UP001202180"/>
    </source>
</evidence>
<evidence type="ECO:0000256" key="1">
    <source>
        <dbReference type="ARBA" id="ARBA00004651"/>
    </source>
</evidence>
<dbReference type="PIRSF" id="PIRSF002808">
    <property type="entry name" value="Hexose_phosphate_transp"/>
    <property type="match status" value="1"/>
</dbReference>
<feature type="transmembrane region" description="Helical" evidence="6">
    <location>
        <begin position="223"/>
        <end position="241"/>
    </location>
</feature>
<evidence type="ECO:0000256" key="4">
    <source>
        <dbReference type="ARBA" id="ARBA00022989"/>
    </source>
</evidence>
<keyword evidence="2" id="KW-1003">Cell membrane</keyword>
<dbReference type="InterPro" id="IPR000849">
    <property type="entry name" value="Sugar_P_transporter"/>
</dbReference>
<feature type="transmembrane region" description="Helical" evidence="6">
    <location>
        <begin position="161"/>
        <end position="179"/>
    </location>
</feature>
<dbReference type="Pfam" id="PF07690">
    <property type="entry name" value="MFS_1"/>
    <property type="match status" value="1"/>
</dbReference>
<feature type="transmembrane region" description="Helical" evidence="6">
    <location>
        <begin position="261"/>
        <end position="284"/>
    </location>
</feature>
<evidence type="ECO:0000256" key="2">
    <source>
        <dbReference type="ARBA" id="ARBA00022475"/>
    </source>
</evidence>
<feature type="domain" description="Major facilitator superfamily (MFS) profile" evidence="7">
    <location>
        <begin position="7"/>
        <end position="409"/>
    </location>
</feature>
<dbReference type="Proteomes" id="UP001202180">
    <property type="component" value="Unassembled WGS sequence"/>
</dbReference>
<feature type="transmembrane region" description="Helical" evidence="6">
    <location>
        <begin position="296"/>
        <end position="315"/>
    </location>
</feature>
<dbReference type="EMBL" id="JALPRF010000002">
    <property type="protein sequence ID" value="MCK8492582.1"/>
    <property type="molecule type" value="Genomic_DNA"/>
</dbReference>
<gene>
    <name evidence="8" type="ORF">M0L20_12015</name>
</gene>
<evidence type="ECO:0000313" key="8">
    <source>
        <dbReference type="EMBL" id="MCK8492582.1"/>
    </source>
</evidence>
<feature type="transmembrane region" description="Helical" evidence="6">
    <location>
        <begin position="351"/>
        <end position="377"/>
    </location>
</feature>
<evidence type="ECO:0000259" key="7">
    <source>
        <dbReference type="PROSITE" id="PS50850"/>
    </source>
</evidence>